<dbReference type="Pfam" id="PF00025">
    <property type="entry name" value="Arf"/>
    <property type="match status" value="1"/>
</dbReference>
<dbReference type="NCBIfam" id="TIGR00231">
    <property type="entry name" value="small_GTP"/>
    <property type="match status" value="1"/>
</dbReference>
<feature type="binding site" evidence="5">
    <location>
        <begin position="29"/>
        <end position="36"/>
    </location>
    <ligand>
        <name>GTP</name>
        <dbReference type="ChEBI" id="CHEBI:37565"/>
    </ligand>
</feature>
<feature type="chain" id="PRO_5039204273" evidence="8">
    <location>
        <begin position="20"/>
        <end position="190"/>
    </location>
</feature>
<sequence length="190" mass="21426">MASQSWWTTLVNWLKGLLWKQDMDVCLVGRHGAGKTSLVNTLVHGPYSFSEDMIPTVGFNMKAFTKGKFRVRLWDVGGQARFRSMWERYCRGVSVIVFVVDAADLYAIHAATLELHSLLVCKSLQGIPLLVLGNKNDLPGALSQQELTSVMELSSLSKREVYCYSISCKNHSNIDVVIQFFLNHPKFIIQ</sequence>
<feature type="binding site" evidence="5">
    <location>
        <begin position="134"/>
        <end position="137"/>
    </location>
    <ligand>
        <name>GTP</name>
        <dbReference type="ChEBI" id="CHEBI:37565"/>
    </ligand>
</feature>
<keyword evidence="6" id="KW-0479">Metal-binding</keyword>
<feature type="binding site" evidence="6">
    <location>
        <position position="36"/>
    </location>
    <ligand>
        <name>Mg(2+)</name>
        <dbReference type="ChEBI" id="CHEBI:18420"/>
    </ligand>
</feature>
<dbReference type="InterPro" id="IPR006689">
    <property type="entry name" value="Small_GTPase_ARF/SAR"/>
</dbReference>
<dbReference type="Proteomes" id="UP000886520">
    <property type="component" value="Chromosome 21"/>
</dbReference>
<dbReference type="GO" id="GO:0005525">
    <property type="term" value="F:GTP binding"/>
    <property type="evidence" value="ECO:0007669"/>
    <property type="project" value="UniProtKB-KW"/>
</dbReference>
<dbReference type="SUPFAM" id="SSF52540">
    <property type="entry name" value="P-loop containing nucleoside triphosphate hydrolases"/>
    <property type="match status" value="1"/>
</dbReference>
<dbReference type="SMART" id="SM00175">
    <property type="entry name" value="RAB"/>
    <property type="match status" value="1"/>
</dbReference>
<evidence type="ECO:0000256" key="4">
    <source>
        <dbReference type="ARBA" id="ARBA00023134"/>
    </source>
</evidence>
<dbReference type="PRINTS" id="PR00328">
    <property type="entry name" value="SAR1GTPBP"/>
</dbReference>
<comment type="similarity">
    <text evidence="1 7">Belongs to the small GTPase superfamily. Arf family.</text>
</comment>
<evidence type="ECO:0000256" key="2">
    <source>
        <dbReference type="ARBA" id="ARBA00022528"/>
    </source>
</evidence>
<evidence type="ECO:0000313" key="10">
    <source>
        <dbReference type="Proteomes" id="UP000886520"/>
    </source>
</evidence>
<dbReference type="EMBL" id="JABFUD020000021">
    <property type="protein sequence ID" value="KAI5062918.1"/>
    <property type="molecule type" value="Genomic_DNA"/>
</dbReference>
<dbReference type="InterPro" id="IPR027417">
    <property type="entry name" value="P-loop_NTPase"/>
</dbReference>
<feature type="binding site" evidence="6">
    <location>
        <position position="56"/>
    </location>
    <ligand>
        <name>Mg(2+)</name>
        <dbReference type="ChEBI" id="CHEBI:18420"/>
    </ligand>
</feature>
<keyword evidence="2" id="KW-0934">Plastid</keyword>
<keyword evidence="4 5" id="KW-0342">GTP-binding</keyword>
<dbReference type="InterPro" id="IPR005225">
    <property type="entry name" value="Small_GTP-bd"/>
</dbReference>
<dbReference type="AlphaFoldDB" id="A0A9D4Z591"/>
<proteinExistence type="inferred from homology"/>
<evidence type="ECO:0000256" key="6">
    <source>
        <dbReference type="PIRSR" id="PIRSR606689-2"/>
    </source>
</evidence>
<evidence type="ECO:0000256" key="5">
    <source>
        <dbReference type="PIRSR" id="PIRSR606689-1"/>
    </source>
</evidence>
<reference evidence="9" key="1">
    <citation type="submission" date="2021-01" db="EMBL/GenBank/DDBJ databases">
        <title>Adiantum capillus-veneris genome.</title>
        <authorList>
            <person name="Fang Y."/>
            <person name="Liao Q."/>
        </authorList>
    </citation>
    <scope>NUCLEOTIDE SEQUENCE</scope>
    <source>
        <strain evidence="9">H3</strain>
        <tissue evidence="9">Leaf</tissue>
    </source>
</reference>
<keyword evidence="3 5" id="KW-0547">Nucleotide-binding</keyword>
<name>A0A9D4Z591_ADICA</name>
<protein>
    <submittedName>
        <fullName evidence="9">Uncharacterized protein</fullName>
    </submittedName>
</protein>
<dbReference type="InterPro" id="IPR044154">
    <property type="entry name" value="Arl8a/8b"/>
</dbReference>
<dbReference type="SMART" id="SM00177">
    <property type="entry name" value="ARF"/>
    <property type="match status" value="1"/>
</dbReference>
<dbReference type="PROSITE" id="PS51417">
    <property type="entry name" value="ARF"/>
    <property type="match status" value="1"/>
</dbReference>
<dbReference type="GO" id="GO:0046872">
    <property type="term" value="F:metal ion binding"/>
    <property type="evidence" value="ECO:0007669"/>
    <property type="project" value="UniProtKB-KW"/>
</dbReference>
<dbReference type="PANTHER" id="PTHR45732:SF7">
    <property type="entry name" value="ADP-RIBOSYLATION FACTOR-LIKE PROTEIN 8"/>
    <property type="match status" value="1"/>
</dbReference>
<dbReference type="SMART" id="SM00178">
    <property type="entry name" value="SAR"/>
    <property type="match status" value="1"/>
</dbReference>
<gene>
    <name evidence="9" type="ORF">GOP47_0021465</name>
</gene>
<keyword evidence="2" id="KW-0150">Chloroplast</keyword>
<dbReference type="Gene3D" id="3.40.50.300">
    <property type="entry name" value="P-loop containing nucleotide triphosphate hydrolases"/>
    <property type="match status" value="1"/>
</dbReference>
<feature type="signal peptide" evidence="8">
    <location>
        <begin position="1"/>
        <end position="19"/>
    </location>
</feature>
<dbReference type="PROSITE" id="PS51419">
    <property type="entry name" value="RAB"/>
    <property type="match status" value="1"/>
</dbReference>
<comment type="caution">
    <text evidence="9">The sequence shown here is derived from an EMBL/GenBank/DDBJ whole genome shotgun (WGS) entry which is preliminary data.</text>
</comment>
<evidence type="ECO:0000256" key="7">
    <source>
        <dbReference type="RuleBase" id="RU003925"/>
    </source>
</evidence>
<organism evidence="9 10">
    <name type="scientific">Adiantum capillus-veneris</name>
    <name type="common">Maidenhair fern</name>
    <dbReference type="NCBI Taxonomy" id="13818"/>
    <lineage>
        <taxon>Eukaryota</taxon>
        <taxon>Viridiplantae</taxon>
        <taxon>Streptophyta</taxon>
        <taxon>Embryophyta</taxon>
        <taxon>Tracheophyta</taxon>
        <taxon>Polypodiopsida</taxon>
        <taxon>Polypodiidae</taxon>
        <taxon>Polypodiales</taxon>
        <taxon>Pteridineae</taxon>
        <taxon>Pteridaceae</taxon>
        <taxon>Vittarioideae</taxon>
        <taxon>Adiantum</taxon>
    </lineage>
</organism>
<dbReference type="PANTHER" id="PTHR45732">
    <property type="entry name" value="ADP-RIBOSYLATION FACTOR-LIKE PROTEIN 8"/>
    <property type="match status" value="1"/>
</dbReference>
<evidence type="ECO:0000313" key="9">
    <source>
        <dbReference type="EMBL" id="KAI5062918.1"/>
    </source>
</evidence>
<keyword evidence="8" id="KW-0732">Signal</keyword>
<dbReference type="GO" id="GO:0015031">
    <property type="term" value="P:protein transport"/>
    <property type="evidence" value="ECO:0007669"/>
    <property type="project" value="InterPro"/>
</dbReference>
<keyword evidence="10" id="KW-1185">Reference proteome</keyword>
<feature type="binding site" evidence="5">
    <location>
        <position position="78"/>
    </location>
    <ligand>
        <name>GTP</name>
        <dbReference type="ChEBI" id="CHEBI:37565"/>
    </ligand>
</feature>
<evidence type="ECO:0000256" key="3">
    <source>
        <dbReference type="ARBA" id="ARBA00022741"/>
    </source>
</evidence>
<evidence type="ECO:0000256" key="1">
    <source>
        <dbReference type="ARBA" id="ARBA00010290"/>
    </source>
</evidence>
<dbReference type="CDD" id="cd04159">
    <property type="entry name" value="Arl10_like"/>
    <property type="match status" value="1"/>
</dbReference>
<evidence type="ECO:0000256" key="8">
    <source>
        <dbReference type="SAM" id="SignalP"/>
    </source>
</evidence>
<keyword evidence="6" id="KW-0460">Magnesium</keyword>
<dbReference type="GO" id="GO:0003924">
    <property type="term" value="F:GTPase activity"/>
    <property type="evidence" value="ECO:0007669"/>
    <property type="project" value="InterPro"/>
</dbReference>
<accession>A0A9D4Z591</accession>
<dbReference type="OrthoDB" id="2011769at2759"/>